<evidence type="ECO:0000256" key="1">
    <source>
        <dbReference type="SAM" id="MobiDB-lite"/>
    </source>
</evidence>
<accession>A0A0U5JJF8</accession>
<proteinExistence type="predicted"/>
<dbReference type="InterPro" id="IPR007499">
    <property type="entry name" value="ERF_bacteria_virus"/>
</dbReference>
<feature type="region of interest" description="Disordered" evidence="1">
    <location>
        <begin position="122"/>
        <end position="158"/>
    </location>
</feature>
<protein>
    <submittedName>
        <fullName evidence="2">Essential recombination function protein</fullName>
    </submittedName>
</protein>
<name>A0A0U5JJF8_LIMRT</name>
<reference evidence="2" key="1">
    <citation type="submission" date="2015-10" db="EMBL/GenBank/DDBJ databases">
        <authorList>
            <person name="Gilbert D.G."/>
        </authorList>
    </citation>
    <scope>NUCLEOTIDE SEQUENCE</scope>
    <source>
        <strain evidence="2">Pg-3b</strain>
    </source>
</reference>
<dbReference type="RefSeq" id="WP_339111388.1">
    <property type="nucleotide sequence ID" value="NZ_LN887216.1"/>
</dbReference>
<dbReference type="EMBL" id="LN887216">
    <property type="protein sequence ID" value="CUR36536.1"/>
    <property type="molecule type" value="Genomic_DNA"/>
</dbReference>
<organism evidence="2">
    <name type="scientific">Limosilactobacillus reuteri</name>
    <name type="common">Lactobacillus reuteri</name>
    <dbReference type="NCBI Taxonomy" id="1598"/>
    <lineage>
        <taxon>Bacteria</taxon>
        <taxon>Bacillati</taxon>
        <taxon>Bacillota</taxon>
        <taxon>Bacilli</taxon>
        <taxon>Lactobacillales</taxon>
        <taxon>Lactobacillaceae</taxon>
        <taxon>Limosilactobacillus</taxon>
    </lineage>
</organism>
<dbReference type="AlphaFoldDB" id="A0A0U5JJF8"/>
<dbReference type="Pfam" id="PF04404">
    <property type="entry name" value="ERF"/>
    <property type="match status" value="1"/>
</dbReference>
<feature type="compositionally biased region" description="Low complexity" evidence="1">
    <location>
        <begin position="145"/>
        <end position="155"/>
    </location>
</feature>
<evidence type="ECO:0000313" key="2">
    <source>
        <dbReference type="EMBL" id="CUR36536.1"/>
    </source>
</evidence>
<sequence>MTLLTVQMELKAPKSQYNKFGGYNYRSTEDILQAVKPLLKKDNDHLSLSDEPIMVGDWHYIKATATFTDKNDKTTVSTGYAREAANKKGMDDSQITGTASSYARKYALNGLFLIDDNKDADTDEYHKQQRSSAWQQPTRKRPAPQKQMSQLQKNQQEYKKLRQQIIESFSGDMTVDSANEQIRQMAGINNDDSVEAKYQKMIKTAKEILNNYNNGGNKND</sequence>
<gene>
    <name evidence="2" type="ORF">LRLP16767_LRPG3B_00328</name>
</gene>